<dbReference type="PANTHER" id="PTHR31973:SF191">
    <property type="entry name" value="OS05G0489400 PROTEIN"/>
    <property type="match status" value="1"/>
</dbReference>
<dbReference type="Pfam" id="PF10551">
    <property type="entry name" value="MULE"/>
    <property type="match status" value="1"/>
</dbReference>
<feature type="compositionally biased region" description="Polar residues" evidence="1">
    <location>
        <begin position="986"/>
        <end position="1007"/>
    </location>
</feature>
<evidence type="ECO:0000259" key="3">
    <source>
        <dbReference type="Pfam" id="PF10551"/>
    </source>
</evidence>
<reference evidence="4" key="1">
    <citation type="submission" date="2019-10" db="EMBL/GenBank/DDBJ databases">
        <authorList>
            <person name="Zhang R."/>
            <person name="Pan Y."/>
            <person name="Wang J."/>
            <person name="Ma R."/>
            <person name="Yu S."/>
        </authorList>
    </citation>
    <scope>NUCLEOTIDE SEQUENCE</scope>
    <source>
        <strain evidence="4">LA-IB0</strain>
        <tissue evidence="4">Leaf</tissue>
    </source>
</reference>
<evidence type="ECO:0000259" key="2">
    <source>
        <dbReference type="Pfam" id="PF03108"/>
    </source>
</evidence>
<evidence type="ECO:0000313" key="4">
    <source>
        <dbReference type="EMBL" id="KAG8366267.1"/>
    </source>
</evidence>
<keyword evidence="5" id="KW-1185">Reference proteome</keyword>
<evidence type="ECO:0000256" key="1">
    <source>
        <dbReference type="SAM" id="MobiDB-lite"/>
    </source>
</evidence>
<dbReference type="InterPro" id="IPR018289">
    <property type="entry name" value="MULE_transposase_dom"/>
</dbReference>
<dbReference type="PANTHER" id="PTHR31973">
    <property type="entry name" value="POLYPROTEIN, PUTATIVE-RELATED"/>
    <property type="match status" value="1"/>
</dbReference>
<gene>
    <name evidence="4" type="ORF">BUALT_Bualt17G0058600</name>
</gene>
<dbReference type="AlphaFoldDB" id="A0AAV6WCU0"/>
<feature type="region of interest" description="Disordered" evidence="1">
    <location>
        <begin position="193"/>
        <end position="226"/>
    </location>
</feature>
<feature type="compositionally biased region" description="Acidic residues" evidence="1">
    <location>
        <begin position="318"/>
        <end position="349"/>
    </location>
</feature>
<dbReference type="Pfam" id="PF03108">
    <property type="entry name" value="DBD_Tnp_Mut"/>
    <property type="match status" value="1"/>
</dbReference>
<dbReference type="Proteomes" id="UP000826271">
    <property type="component" value="Unassembled WGS sequence"/>
</dbReference>
<protein>
    <recommendedName>
        <fullName evidence="6">Transposase</fullName>
    </recommendedName>
</protein>
<feature type="compositionally biased region" description="Low complexity" evidence="1">
    <location>
        <begin position="197"/>
        <end position="206"/>
    </location>
</feature>
<dbReference type="EMBL" id="WHWC01000017">
    <property type="protein sequence ID" value="KAG8366267.1"/>
    <property type="molecule type" value="Genomic_DNA"/>
</dbReference>
<accession>A0AAV6WCU0</accession>
<feature type="domain" description="MULE transposase" evidence="3">
    <location>
        <begin position="639"/>
        <end position="736"/>
    </location>
</feature>
<organism evidence="4 5">
    <name type="scientific">Buddleja alternifolia</name>
    <dbReference type="NCBI Taxonomy" id="168488"/>
    <lineage>
        <taxon>Eukaryota</taxon>
        <taxon>Viridiplantae</taxon>
        <taxon>Streptophyta</taxon>
        <taxon>Embryophyta</taxon>
        <taxon>Tracheophyta</taxon>
        <taxon>Spermatophyta</taxon>
        <taxon>Magnoliopsida</taxon>
        <taxon>eudicotyledons</taxon>
        <taxon>Gunneridae</taxon>
        <taxon>Pentapetalae</taxon>
        <taxon>asterids</taxon>
        <taxon>lamiids</taxon>
        <taxon>Lamiales</taxon>
        <taxon>Scrophulariaceae</taxon>
        <taxon>Buddlejeae</taxon>
        <taxon>Buddleja</taxon>
    </lineage>
</organism>
<feature type="domain" description="Transposase MuDR plant" evidence="2">
    <location>
        <begin position="445"/>
        <end position="505"/>
    </location>
</feature>
<evidence type="ECO:0008006" key="6">
    <source>
        <dbReference type="Google" id="ProtNLM"/>
    </source>
</evidence>
<sequence length="1007" mass="113628">MAVESLDLIMAAFERQIGNGILGNYFLHAVSFQVNDKTKFNKFRKSLSIPFICESLPPPKLKSPPSELNLRRRNSIAAACTQSAAVGTQSPSTVLNLRRLHLIAVVGTQSPSPVLNLRRRSSISTAWTQSPPIELVSKFRGLKEGAIVADNQYCPLMDRPRKHPHGTMIGGDIDEVVVGGDIDEVVAALGGTHNAASSSRSTQSLSQVNEQDLEQSRGSTTRTPAPLMNLLPDPHKPSIGVSHHQIETWVAVMARRSKHALDFTPNYDKLGMFDVWGFAEELGYTDRNSVRFCLKTGKKINTGNVQSQVESSGMIDGNDGDEELDPVEPEYWDDGEEEANDSDDSDFYDSDYDLEEHDILFEMNVDPGVEYVGSEDKDKGKRVSGEGVDGGYVTEDVYARMQFEKGDADCAESGDELDSLCASDEEPKMKFPKFNSRSESKNPDLQLGLVFDSKKQAKFAIQSHCLRRGMEVNFQKNDNVRLRATCKKNGCAWKVHVSLMNGERSWQIKTYNPNHTNSYWNYNKISFRSGWIGKTFVKKFKSNPNLGTEEFREEICTTLKANVSRTQAYRAKKALKMIDGSVEDQFKMIRNYCHELKRVDDKATVILKLTEDGEGSRFQRLYICFSALRDRFKQACRSVIGVDDCFLKGQSGGQLLTVVRLDPNNNIFPISYAIVERETKDSWMWFLNLLDGDLGISENQFNWTFMSDKQKGLIPAFDTLFPDSENRFCVRHLHSNMKKDGFSGMAVKNALRAAARATRIEEFGRRMGELKEIDELAYDWLVKKPPNQWSWSHFNPFPKCDILLNNMCECFNALILDARGKHIIPMFESIRTILMLRIQLNREKAGKWESAICPKIRDLLIKNMKQAGECIPMRRWELTGIPCSQAISAICCRNENPKIYVHKVYTVDAYKKCYEKAVPPVNGPELWPLSQLEPPLPPKYKKVVDLGRPQRLRRRELDEPPLGLGQGQGNAQTQESTADVPVAAEASTTSQSINNQNLGKNRQKLQV</sequence>
<evidence type="ECO:0000313" key="5">
    <source>
        <dbReference type="Proteomes" id="UP000826271"/>
    </source>
</evidence>
<name>A0AAV6WCU0_9LAMI</name>
<comment type="caution">
    <text evidence="4">The sequence shown here is derived from an EMBL/GenBank/DDBJ whole genome shotgun (WGS) entry which is preliminary data.</text>
</comment>
<dbReference type="InterPro" id="IPR004332">
    <property type="entry name" value="Transposase_MuDR"/>
</dbReference>
<proteinExistence type="predicted"/>
<feature type="region of interest" description="Disordered" evidence="1">
    <location>
        <begin position="305"/>
        <end position="349"/>
    </location>
</feature>
<feature type="region of interest" description="Disordered" evidence="1">
    <location>
        <begin position="947"/>
        <end position="1007"/>
    </location>
</feature>